<evidence type="ECO:0000313" key="8">
    <source>
        <dbReference type="EMBL" id="QSZ27653.1"/>
    </source>
</evidence>
<keyword evidence="6" id="KW-0963">Cytoplasm</keyword>
<dbReference type="InterPro" id="IPR000023">
    <property type="entry name" value="Phosphofructokinase_dom"/>
</dbReference>
<comment type="activity regulation">
    <text evidence="6">Non-allosteric.</text>
</comment>
<dbReference type="InterPro" id="IPR050929">
    <property type="entry name" value="PFKA"/>
</dbReference>
<evidence type="ECO:0000256" key="4">
    <source>
        <dbReference type="ARBA" id="ARBA00022777"/>
    </source>
</evidence>
<dbReference type="GO" id="GO:0006002">
    <property type="term" value="P:fructose 6-phosphate metabolic process"/>
    <property type="evidence" value="ECO:0007669"/>
    <property type="project" value="InterPro"/>
</dbReference>
<feature type="binding site" evidence="6">
    <location>
        <position position="246"/>
    </location>
    <ligand>
        <name>substrate</name>
    </ligand>
</feature>
<evidence type="ECO:0000256" key="5">
    <source>
        <dbReference type="ARBA" id="ARBA00022842"/>
    </source>
</evidence>
<dbReference type="GO" id="GO:0047334">
    <property type="term" value="F:diphosphate-fructose-6-phosphate 1-phosphotransferase activity"/>
    <property type="evidence" value="ECO:0007669"/>
    <property type="project" value="UniProtKB-EC"/>
</dbReference>
<comment type="subunit">
    <text evidence="6">Homodimer.</text>
</comment>
<feature type="binding site" evidence="6">
    <location>
        <position position="115"/>
    </location>
    <ligand>
        <name>Mg(2+)</name>
        <dbReference type="ChEBI" id="CHEBI:18420"/>
        <note>catalytic</note>
    </ligand>
</feature>
<dbReference type="Pfam" id="PF00365">
    <property type="entry name" value="PFK"/>
    <property type="match status" value="1"/>
</dbReference>
<accession>A0A975GAQ3</accession>
<comment type="similarity">
    <text evidence="6">Belongs to the phosphofructokinase type A (PFKA) family. PPi-dependent PFK group II subfamily. Clade 'B2' sub-subfamily.</text>
</comment>
<keyword evidence="2 6" id="KW-0808">Transferase</keyword>
<dbReference type="GO" id="GO:0046872">
    <property type="term" value="F:metal ion binding"/>
    <property type="evidence" value="ECO:0007669"/>
    <property type="project" value="UniProtKB-KW"/>
</dbReference>
<dbReference type="InterPro" id="IPR011404">
    <property type="entry name" value="PPi-PFK"/>
</dbReference>
<comment type="cofactor">
    <cofactor evidence="1 6">
        <name>Mg(2+)</name>
        <dbReference type="ChEBI" id="CHEBI:18420"/>
    </cofactor>
</comment>
<evidence type="ECO:0000256" key="2">
    <source>
        <dbReference type="ARBA" id="ARBA00022679"/>
    </source>
</evidence>
<feature type="binding site" evidence="6">
    <location>
        <position position="15"/>
    </location>
    <ligand>
        <name>diphosphate</name>
        <dbReference type="ChEBI" id="CHEBI:33019"/>
    </ligand>
</feature>
<feature type="site" description="Important for catalytic activity; stabilizes the transition state when the phosphoryl donor is PPi" evidence="6">
    <location>
        <position position="142"/>
    </location>
</feature>
<sequence>MQKNVGNCLVAQSGGPTAVINSSLYGVLAAAMKCKTIDKIYGGLHGIEGIIDGKIINILDFPSKILKQIKYSPAAALGSCRYRLKDFNEGKDDYIKIFEAFEKYNIRYFFYIGGNDSMDTADKINKYADEIGYDIKVIGIPKTIDNDLMFTDHCPGYGSAAKYIATTTLEIALDTEVYPKNTINVLEVMGRNAGWLTASAALVREKIPWLKHLIYIPEIVFDENKFLEDVENAYKRNGNIFIAVSEGIVDKNGEYVSKRNNMYTEDAFGHAHLGGVGDYIEKIIKDNIYKRVKMVRLGTTQRCAMHFASKTDFEEAEVLGERAVEFAIRGISGKMVSIVRKSNYPYVYDIDIVDLNKVCNKEKKIPLSMINEEGNNVTKEFIEYARPLIYGEIDLPFIDGLPHYTNLKYSV</sequence>
<dbReference type="HAMAP" id="MF_01978">
    <property type="entry name" value="Phosphofructokinase_II_B2"/>
    <property type="match status" value="1"/>
</dbReference>
<reference evidence="8" key="1">
    <citation type="submission" date="2020-08" db="EMBL/GenBank/DDBJ databases">
        <title>Genomic insights into the carbon and energy metabolism of the first obligate autotrophic acetogenic bacterium Aceticella autotrophica gen. nov., sp. nov.</title>
        <authorList>
            <person name="Toshchakov S.V."/>
            <person name="Elcheninov A.G."/>
            <person name="Kublanov I.V."/>
            <person name="Frolov E.N."/>
            <person name="Lebedinsky A.V."/>
        </authorList>
    </citation>
    <scope>NUCLEOTIDE SEQUENCE</scope>
    <source>
        <strain evidence="8">3443-3Ac</strain>
    </source>
</reference>
<dbReference type="InterPro" id="IPR022953">
    <property type="entry name" value="ATP_PFK"/>
</dbReference>
<dbReference type="GO" id="GO:0003872">
    <property type="term" value="F:6-phosphofructokinase activity"/>
    <property type="evidence" value="ECO:0007669"/>
    <property type="project" value="UniProtKB-UniRule"/>
</dbReference>
<evidence type="ECO:0000256" key="6">
    <source>
        <dbReference type="HAMAP-Rule" id="MF_01978"/>
    </source>
</evidence>
<dbReference type="EC" id="2.7.1.90" evidence="6"/>
<dbReference type="RefSeq" id="WP_284680362.1">
    <property type="nucleotide sequence ID" value="NZ_CP060096.1"/>
</dbReference>
<feature type="active site" description="Proton acceptor" evidence="6">
    <location>
        <position position="145"/>
    </location>
</feature>
<feature type="site" description="Important for catalytic activity and substrate specificity; stabilizes the transition state when the phosphoryl donor is PPi; prevents ATP from binding by mimicking the alpha-phosphate group of ATP" evidence="6">
    <location>
        <position position="116"/>
    </location>
</feature>
<evidence type="ECO:0000259" key="7">
    <source>
        <dbReference type="Pfam" id="PF00365"/>
    </source>
</evidence>
<dbReference type="PIRSF" id="PIRSF036483">
    <property type="entry name" value="PFK_XF0274"/>
    <property type="match status" value="1"/>
</dbReference>
<evidence type="ECO:0000256" key="1">
    <source>
        <dbReference type="ARBA" id="ARBA00001946"/>
    </source>
</evidence>
<gene>
    <name evidence="6" type="primary">pfp</name>
    <name evidence="8" type="ORF">ACETAC_01750</name>
</gene>
<comment type="caution">
    <text evidence="6">Lacks conserved residue(s) required for the propagation of feature annotation.</text>
</comment>
<comment type="catalytic activity">
    <reaction evidence="6">
        <text>beta-D-fructose 6-phosphate + diphosphate = beta-D-fructose 1,6-bisphosphate + phosphate + H(+)</text>
        <dbReference type="Rhea" id="RHEA:13613"/>
        <dbReference type="ChEBI" id="CHEBI:15378"/>
        <dbReference type="ChEBI" id="CHEBI:32966"/>
        <dbReference type="ChEBI" id="CHEBI:33019"/>
        <dbReference type="ChEBI" id="CHEBI:43474"/>
        <dbReference type="ChEBI" id="CHEBI:57634"/>
        <dbReference type="EC" id="2.7.1.90"/>
    </reaction>
</comment>
<feature type="domain" description="Phosphofructokinase" evidence="7">
    <location>
        <begin position="8"/>
        <end position="326"/>
    </location>
</feature>
<dbReference type="InterPro" id="IPR035966">
    <property type="entry name" value="PKF_sf"/>
</dbReference>
<dbReference type="AlphaFoldDB" id="A0A975GAQ3"/>
<dbReference type="EMBL" id="CP060096">
    <property type="protein sequence ID" value="QSZ27653.1"/>
    <property type="molecule type" value="Genomic_DNA"/>
</dbReference>
<dbReference type="NCBIfam" id="NF010675">
    <property type="entry name" value="PRK14072.1"/>
    <property type="match status" value="1"/>
</dbReference>
<keyword evidence="3 6" id="KW-0479">Metal-binding</keyword>
<feature type="binding site" evidence="6">
    <location>
        <begin position="143"/>
        <end position="145"/>
    </location>
    <ligand>
        <name>substrate</name>
    </ligand>
</feature>
<dbReference type="SUPFAM" id="SSF53784">
    <property type="entry name" value="Phosphofructokinase"/>
    <property type="match status" value="1"/>
</dbReference>
<organism evidence="8 9">
    <name type="scientific">Aceticella autotrophica</name>
    <dbReference type="NCBI Taxonomy" id="2755338"/>
    <lineage>
        <taxon>Bacteria</taxon>
        <taxon>Bacillati</taxon>
        <taxon>Bacillota</taxon>
        <taxon>Clostridia</taxon>
        <taxon>Thermoanaerobacterales</taxon>
        <taxon>Thermoanaerobacteraceae</taxon>
        <taxon>Aceticella</taxon>
    </lineage>
</organism>
<keyword evidence="6" id="KW-0324">Glycolysis</keyword>
<dbReference type="GO" id="GO:0005737">
    <property type="term" value="C:cytoplasm"/>
    <property type="evidence" value="ECO:0007669"/>
    <property type="project" value="UniProtKB-SubCell"/>
</dbReference>
<keyword evidence="5 6" id="KW-0460">Magnesium</keyword>
<comment type="function">
    <text evidence="6">Catalyzes the phosphorylation of D-fructose 6-phosphate, the first committing step of glycolysis. Uses inorganic phosphate (PPi) as phosphoryl donor instead of ATP like common ATP-dependent phosphofructokinases (ATP-PFKs), which renders the reaction reversible, and can thus function both in glycolysis and gluconeogenesis. Consistently, PPi-PFK can replace the enzymes of both the forward (ATP-PFK) and reverse (fructose-bisphosphatase (FBPase)) reactions.</text>
</comment>
<keyword evidence="9" id="KW-1185">Reference proteome</keyword>
<feature type="binding site" evidence="6">
    <location>
        <begin position="189"/>
        <end position="191"/>
    </location>
    <ligand>
        <name>substrate</name>
    </ligand>
</feature>
<name>A0A975GAQ3_9THEO</name>
<evidence type="ECO:0000313" key="9">
    <source>
        <dbReference type="Proteomes" id="UP000671913"/>
    </source>
</evidence>
<evidence type="ECO:0000256" key="3">
    <source>
        <dbReference type="ARBA" id="ARBA00022723"/>
    </source>
</evidence>
<keyword evidence="4 6" id="KW-0418">Kinase</keyword>
<dbReference type="KEGG" id="aaut:ACETAC_01750"/>
<dbReference type="PANTHER" id="PTHR45770">
    <property type="entry name" value="ATP-DEPENDENT 6-PHOSPHOFRUCTOKINASE 1"/>
    <property type="match status" value="1"/>
</dbReference>
<dbReference type="Gene3D" id="3.40.50.450">
    <property type="match status" value="1"/>
</dbReference>
<dbReference type="Gene3D" id="3.40.50.460">
    <property type="entry name" value="Phosphofructokinase domain"/>
    <property type="match status" value="1"/>
</dbReference>
<comment type="pathway">
    <text evidence="6">Carbohydrate degradation; glycolysis; D-glyceraldehyde 3-phosphate and glycerone phosphate from D-glucose: step 3/4.</text>
</comment>
<dbReference type="Proteomes" id="UP000671913">
    <property type="component" value="Chromosome"/>
</dbReference>
<dbReference type="PRINTS" id="PR00476">
    <property type="entry name" value="PHFRCTKINASE"/>
</dbReference>
<comment type="subcellular location">
    <subcellularLocation>
        <location evidence="6">Cytoplasm</location>
    </subcellularLocation>
</comment>
<proteinExistence type="inferred from homology"/>
<protein>
    <recommendedName>
        <fullName evidence="6">Pyrophosphate--fructose 6-phosphate 1-phosphotransferase</fullName>
        <ecNumber evidence="6">2.7.1.90</ecNumber>
    </recommendedName>
    <alternativeName>
        <fullName evidence="6">6-phosphofructokinase, pyrophosphate dependent</fullName>
    </alternativeName>
    <alternativeName>
        <fullName evidence="6">PPi-dependent phosphofructokinase</fullName>
        <shortName evidence="6">PPi-PFK</shortName>
    </alternativeName>
    <alternativeName>
        <fullName evidence="6">Pyrophosphate-dependent 6-phosphofructose-1-kinase</fullName>
    </alternativeName>
</protein>